<dbReference type="AlphaFoldDB" id="C0FNT4"/>
<protein>
    <recommendedName>
        <fullName evidence="4">FlgN protein</fullName>
    </recommendedName>
</protein>
<keyword evidence="1" id="KW-0175">Coiled coil</keyword>
<proteinExistence type="predicted"/>
<name>C0FNT4_9FIRM</name>
<evidence type="ECO:0000313" key="3">
    <source>
        <dbReference type="Proteomes" id="UP000003561"/>
    </source>
</evidence>
<evidence type="ECO:0008006" key="4">
    <source>
        <dbReference type="Google" id="ProtNLM"/>
    </source>
</evidence>
<sequence>MENGAMADNQYITIMLQSLHKKEKVLNSIIQINKRQKEELENPSLDPDDFDKTVEEKSELIEQLELLDNGFEKLYEKVREELQTNKELYKDEILQMQGSIRALAEKSMEIQAQEARNKQLMEQKFASVKKQVREIRSSQKVVNQYYKNMMKKGYVEPHFLDNKK</sequence>
<gene>
    <name evidence="2" type="ORF">ROSEINA2194_00383</name>
</gene>
<comment type="caution">
    <text evidence="2">The sequence shown here is derived from an EMBL/GenBank/DDBJ whole genome shotgun (WGS) entry which is preliminary data.</text>
</comment>
<dbReference type="eggNOG" id="ENOG5032SZ6">
    <property type="taxonomic scope" value="Bacteria"/>
</dbReference>
<reference evidence="2 3" key="2">
    <citation type="submission" date="2009-03" db="EMBL/GenBank/DDBJ databases">
        <title>Draft genome sequence of Roseburia inulinivorans (DSM 16841).</title>
        <authorList>
            <person name="Sudarsanam P."/>
            <person name="Ley R."/>
            <person name="Guruge J."/>
            <person name="Turnbaugh P.J."/>
            <person name="Mahowald M."/>
            <person name="Liep D."/>
            <person name="Gordon J."/>
        </authorList>
    </citation>
    <scope>NUCLEOTIDE SEQUENCE [LARGE SCALE GENOMIC DNA]</scope>
    <source>
        <strain evidence="2 3">DSM 16841</strain>
    </source>
</reference>
<evidence type="ECO:0000256" key="1">
    <source>
        <dbReference type="SAM" id="Coils"/>
    </source>
</evidence>
<dbReference type="GO" id="GO:0044780">
    <property type="term" value="P:bacterial-type flagellum assembly"/>
    <property type="evidence" value="ECO:0007669"/>
    <property type="project" value="InterPro"/>
</dbReference>
<dbReference type="InterPro" id="IPR007809">
    <property type="entry name" value="FlgN-like"/>
</dbReference>
<feature type="coiled-coil region" evidence="1">
    <location>
        <begin position="72"/>
        <end position="123"/>
    </location>
</feature>
<dbReference type="Pfam" id="PF05130">
    <property type="entry name" value="FlgN"/>
    <property type="match status" value="1"/>
</dbReference>
<dbReference type="EMBL" id="ACFY01000021">
    <property type="protein sequence ID" value="EEG95686.1"/>
    <property type="molecule type" value="Genomic_DNA"/>
</dbReference>
<evidence type="ECO:0000313" key="2">
    <source>
        <dbReference type="EMBL" id="EEG95686.1"/>
    </source>
</evidence>
<dbReference type="Proteomes" id="UP000003561">
    <property type="component" value="Unassembled WGS sequence"/>
</dbReference>
<accession>C0FNT4</accession>
<organism evidence="2 3">
    <name type="scientific">Roseburia inulinivorans DSM 16841</name>
    <dbReference type="NCBI Taxonomy" id="622312"/>
    <lineage>
        <taxon>Bacteria</taxon>
        <taxon>Bacillati</taxon>
        <taxon>Bacillota</taxon>
        <taxon>Clostridia</taxon>
        <taxon>Lachnospirales</taxon>
        <taxon>Lachnospiraceae</taxon>
        <taxon>Roseburia</taxon>
    </lineage>
</organism>
<reference evidence="2 3" key="1">
    <citation type="submission" date="2009-02" db="EMBL/GenBank/DDBJ databases">
        <authorList>
            <person name="Fulton L."/>
            <person name="Clifton S."/>
            <person name="Fulton B."/>
            <person name="Xu J."/>
            <person name="Minx P."/>
            <person name="Pepin K.H."/>
            <person name="Johnson M."/>
            <person name="Bhonagiri V."/>
            <person name="Nash W.E."/>
            <person name="Mardis E.R."/>
            <person name="Wilson R.K."/>
        </authorList>
    </citation>
    <scope>NUCLEOTIDE SEQUENCE [LARGE SCALE GENOMIC DNA]</scope>
    <source>
        <strain evidence="2 3">DSM 16841</strain>
    </source>
</reference>